<reference evidence="3" key="1">
    <citation type="submission" date="2018-09" db="EMBL/GenBank/DDBJ databases">
        <title>Genome sequencing of strain 2DFWR-13.</title>
        <authorList>
            <person name="Heo J."/>
            <person name="Kim S.-J."/>
            <person name="Kwon S.-W."/>
        </authorList>
    </citation>
    <scope>NUCLEOTIDE SEQUENCE [LARGE SCALE GENOMIC DNA]</scope>
    <source>
        <strain evidence="3">2DFWR-13</strain>
    </source>
</reference>
<keyword evidence="1" id="KW-0812">Transmembrane</keyword>
<dbReference type="RefSeq" id="WP_120762954.1">
    <property type="nucleotide sequence ID" value="NZ_CP032630.1"/>
</dbReference>
<dbReference type="InterPro" id="IPR058061">
    <property type="entry name" value="SCO4848-like"/>
</dbReference>
<accession>A0A387B8C9</accession>
<feature type="transmembrane region" description="Helical" evidence="1">
    <location>
        <begin position="49"/>
        <end position="70"/>
    </location>
</feature>
<keyword evidence="3" id="KW-1185">Reference proteome</keyword>
<proteinExistence type="predicted"/>
<evidence type="ECO:0000256" key="1">
    <source>
        <dbReference type="SAM" id="Phobius"/>
    </source>
</evidence>
<dbReference type="OrthoDB" id="4954985at2"/>
<keyword evidence="1" id="KW-0472">Membrane</keyword>
<evidence type="ECO:0008006" key="4">
    <source>
        <dbReference type="Google" id="ProtNLM"/>
    </source>
</evidence>
<protein>
    <recommendedName>
        <fullName evidence="4">Integral membrane protein</fullName>
    </recommendedName>
</protein>
<dbReference type="NCBIfam" id="NF046117">
    <property type="entry name" value="SCO4848_fam"/>
    <property type="match status" value="1"/>
</dbReference>
<dbReference type="AlphaFoldDB" id="A0A387B8C9"/>
<dbReference type="EMBL" id="CP032630">
    <property type="protein sequence ID" value="AYF98607.1"/>
    <property type="molecule type" value="Genomic_DNA"/>
</dbReference>
<name>A0A387B8C9_9MICO</name>
<evidence type="ECO:0000313" key="2">
    <source>
        <dbReference type="EMBL" id="AYF98607.1"/>
    </source>
</evidence>
<feature type="transmembrane region" description="Helical" evidence="1">
    <location>
        <begin position="6"/>
        <end position="24"/>
    </location>
</feature>
<evidence type="ECO:0000313" key="3">
    <source>
        <dbReference type="Proteomes" id="UP000278886"/>
    </source>
</evidence>
<dbReference type="Proteomes" id="UP000278886">
    <property type="component" value="Chromosome"/>
</dbReference>
<sequence length="72" mass="7784">MTVFAGILLLANALFNVVTWPTFLKRVARDERARDAAGRPTRFLRVHQVLVGIAMVLAAASAVVGVWVLVAP</sequence>
<dbReference type="KEGG" id="lyd:D7I47_10270"/>
<dbReference type="Pfam" id="PF26606">
    <property type="entry name" value="SCO4848"/>
    <property type="match status" value="1"/>
</dbReference>
<organism evidence="2 3">
    <name type="scientific">Protaetiibacter intestinalis</name>
    <dbReference type="NCBI Taxonomy" id="2419774"/>
    <lineage>
        <taxon>Bacteria</taxon>
        <taxon>Bacillati</taxon>
        <taxon>Actinomycetota</taxon>
        <taxon>Actinomycetes</taxon>
        <taxon>Micrococcales</taxon>
        <taxon>Microbacteriaceae</taxon>
        <taxon>Protaetiibacter</taxon>
    </lineage>
</organism>
<keyword evidence="1" id="KW-1133">Transmembrane helix</keyword>
<gene>
    <name evidence="2" type="ORF">D7I47_10270</name>
</gene>